<protein>
    <recommendedName>
        <fullName evidence="4">Cytochrome P450</fullName>
    </recommendedName>
</protein>
<gene>
    <name evidence="2" type="ORF">K7432_016832</name>
</gene>
<accession>A0ABR2VME0</accession>
<proteinExistence type="predicted"/>
<keyword evidence="3" id="KW-1185">Reference proteome</keyword>
<keyword evidence="1" id="KW-0732">Signal</keyword>
<reference evidence="2 3" key="1">
    <citation type="submission" date="2023-04" db="EMBL/GenBank/DDBJ databases">
        <title>Genome of Basidiobolus ranarum AG-B5.</title>
        <authorList>
            <person name="Stajich J.E."/>
            <person name="Carter-House D."/>
            <person name="Gryganskyi A."/>
        </authorList>
    </citation>
    <scope>NUCLEOTIDE SEQUENCE [LARGE SCALE GENOMIC DNA]</scope>
    <source>
        <strain evidence="2 3">AG-B5</strain>
    </source>
</reference>
<sequence length="161" mass="19070">MFWLILSSIAIIIVLRSFNYCRRHVHIPGYPYTWLFPRRPLFSQHLRHLSIEEEFQNLKSPIIRVGYNTIAIRSTTMADIILYTLPKSPYYEGLKFLSITSLLITRDRQTHRAMRRQIKPVFTTKSLSLSEHLFTECTVAWCKLMVKAAELRETFDMTRLC</sequence>
<dbReference type="InterPro" id="IPR036396">
    <property type="entry name" value="Cyt_P450_sf"/>
</dbReference>
<evidence type="ECO:0000256" key="1">
    <source>
        <dbReference type="SAM" id="SignalP"/>
    </source>
</evidence>
<dbReference type="Gene3D" id="1.10.630.10">
    <property type="entry name" value="Cytochrome P450"/>
    <property type="match status" value="1"/>
</dbReference>
<dbReference type="EMBL" id="JASJQH010009936">
    <property type="protein sequence ID" value="KAK9674860.1"/>
    <property type="molecule type" value="Genomic_DNA"/>
</dbReference>
<dbReference type="Proteomes" id="UP001479436">
    <property type="component" value="Unassembled WGS sequence"/>
</dbReference>
<comment type="caution">
    <text evidence="2">The sequence shown here is derived from an EMBL/GenBank/DDBJ whole genome shotgun (WGS) entry which is preliminary data.</text>
</comment>
<feature type="chain" id="PRO_5046342259" description="Cytochrome P450" evidence="1">
    <location>
        <begin position="18"/>
        <end position="161"/>
    </location>
</feature>
<dbReference type="SUPFAM" id="SSF48264">
    <property type="entry name" value="Cytochrome P450"/>
    <property type="match status" value="1"/>
</dbReference>
<evidence type="ECO:0008006" key="4">
    <source>
        <dbReference type="Google" id="ProtNLM"/>
    </source>
</evidence>
<name>A0ABR2VME0_9FUNG</name>
<evidence type="ECO:0000313" key="2">
    <source>
        <dbReference type="EMBL" id="KAK9674860.1"/>
    </source>
</evidence>
<feature type="signal peptide" evidence="1">
    <location>
        <begin position="1"/>
        <end position="17"/>
    </location>
</feature>
<organism evidence="2 3">
    <name type="scientific">Basidiobolus ranarum</name>
    <dbReference type="NCBI Taxonomy" id="34480"/>
    <lineage>
        <taxon>Eukaryota</taxon>
        <taxon>Fungi</taxon>
        <taxon>Fungi incertae sedis</taxon>
        <taxon>Zoopagomycota</taxon>
        <taxon>Entomophthoromycotina</taxon>
        <taxon>Basidiobolomycetes</taxon>
        <taxon>Basidiobolales</taxon>
        <taxon>Basidiobolaceae</taxon>
        <taxon>Basidiobolus</taxon>
    </lineage>
</organism>
<evidence type="ECO:0000313" key="3">
    <source>
        <dbReference type="Proteomes" id="UP001479436"/>
    </source>
</evidence>